<dbReference type="InterPro" id="IPR043137">
    <property type="entry name" value="GGT_ssub_C"/>
</dbReference>
<gene>
    <name evidence="8" type="primary">ggt</name>
    <name evidence="8" type="ORF">HF854_01940</name>
</gene>
<comment type="catalytic activity">
    <reaction evidence="2 6">
        <text>glutathione + H2O = L-cysteinylglycine + L-glutamate</text>
        <dbReference type="Rhea" id="RHEA:28807"/>
        <dbReference type="ChEBI" id="CHEBI:15377"/>
        <dbReference type="ChEBI" id="CHEBI:29985"/>
        <dbReference type="ChEBI" id="CHEBI:57925"/>
        <dbReference type="ChEBI" id="CHEBI:61694"/>
        <dbReference type="EC" id="3.4.19.13"/>
    </reaction>
</comment>
<feature type="active site" description="Nucleophile" evidence="4">
    <location>
        <position position="345"/>
    </location>
</feature>
<feature type="region of interest" description="Disordered" evidence="7">
    <location>
        <begin position="513"/>
        <end position="532"/>
    </location>
</feature>
<dbReference type="GO" id="GO:0006750">
    <property type="term" value="P:glutathione biosynthetic process"/>
    <property type="evidence" value="ECO:0007669"/>
    <property type="project" value="UniProtKB-KW"/>
</dbReference>
<evidence type="ECO:0000256" key="1">
    <source>
        <dbReference type="ARBA" id="ARBA00001049"/>
    </source>
</evidence>
<name>A0A848C7P8_9BACT</name>
<evidence type="ECO:0000256" key="4">
    <source>
        <dbReference type="PIRSR" id="PIRSR600101-1"/>
    </source>
</evidence>
<dbReference type="UniPathway" id="UPA00204"/>
<dbReference type="GO" id="GO:0103068">
    <property type="term" value="F:leukotriene C4 gamma-glutamyl transferase activity"/>
    <property type="evidence" value="ECO:0007669"/>
    <property type="project" value="UniProtKB-EC"/>
</dbReference>
<dbReference type="EC" id="2.3.2.2" evidence="6"/>
<keyword evidence="6" id="KW-0865">Zymogen</keyword>
<dbReference type="NCBIfam" id="TIGR00066">
    <property type="entry name" value="g_glut_trans"/>
    <property type="match status" value="1"/>
</dbReference>
<evidence type="ECO:0000256" key="3">
    <source>
        <dbReference type="ARBA" id="ARBA00047417"/>
    </source>
</evidence>
<dbReference type="InterPro" id="IPR000101">
    <property type="entry name" value="GGT_peptidase"/>
</dbReference>
<proteinExistence type="inferred from homology"/>
<comment type="similarity">
    <text evidence="6">Belongs to the gamma-glutamyltransferase family.</text>
</comment>
<keyword evidence="6 8" id="KW-0808">Transferase</keyword>
<keyword evidence="6 8" id="KW-0012">Acyltransferase</keyword>
<protein>
    <recommendedName>
        <fullName evidence="6">Glutathione hydrolase proenzyme</fullName>
        <ecNumber evidence="6">2.3.2.2</ecNumber>
        <ecNumber evidence="6">3.4.19.13</ecNumber>
    </recommendedName>
    <component>
        <recommendedName>
            <fullName evidence="6">Glutathione hydrolase large chain</fullName>
        </recommendedName>
    </component>
    <component>
        <recommendedName>
            <fullName evidence="6">Glutathione hydrolase small chain</fullName>
        </recommendedName>
    </component>
</protein>
<dbReference type="GO" id="GO:0006751">
    <property type="term" value="P:glutathione catabolic process"/>
    <property type="evidence" value="ECO:0007669"/>
    <property type="project" value="UniProtKB-UniRule"/>
</dbReference>
<accession>A0A848C7P8</accession>
<organism evidence="8 9">
    <name type="scientific">Desulfovibrio piger</name>
    <dbReference type="NCBI Taxonomy" id="901"/>
    <lineage>
        <taxon>Bacteria</taxon>
        <taxon>Pseudomonadati</taxon>
        <taxon>Thermodesulfobacteriota</taxon>
        <taxon>Desulfovibrionia</taxon>
        <taxon>Desulfovibrionales</taxon>
        <taxon>Desulfovibrionaceae</taxon>
        <taxon>Desulfovibrio</taxon>
    </lineage>
</organism>
<sequence>MVTSPHYLASQAGLDILRRGGTAIDAAVATAATLAVVYPQMCTLGGDNFWLIYDARTGKMKGLNASGRAGEKASIDFYRSRGLSKVPARGYLAANTVPGVVSGWDEAWKYSRSALGSQLSFASLLDTARELAERGFPVSTSLAYWSEVDTDPTDQEFRDLQRYPGFAATYLREGKPYGLGEVMRLPELAATLALLADKGADEFYKGSIAAAIAADLEENGGLLTVRDFARHTADWVEPISVPYRDCRAWNLPPNTQGMASLEILNILNNFDLSQIREGSADYYHLIIEATKEAFLDRDTYLSDPAFVDIPLERLLSAGHGKRQAARIRMDRAATSLAPLDPKGDTIWLGVVDGQGNAVSLIQSIYHDFGSGIVPRGTGVLLQNRGSFFSLDPAHVNCLEPGKRTFHTLNPAMLTRNGKPFLVYGTMGGEGQPQTQAAIATRVLDYGMTPQEAIDAPRWLYGRTWGKSSNDLKLEGRISADVADELARRGHPVRRVEDYTDTMGHAGAIRIDPQTGVLQGGTDPRGDGLACGY</sequence>
<dbReference type="SUPFAM" id="SSF56235">
    <property type="entry name" value="N-terminal nucleophile aminohydrolases (Ntn hydrolases)"/>
    <property type="match status" value="1"/>
</dbReference>
<evidence type="ECO:0000256" key="6">
    <source>
        <dbReference type="RuleBase" id="RU368036"/>
    </source>
</evidence>
<dbReference type="AlphaFoldDB" id="A0A848C7P8"/>
<evidence type="ECO:0000256" key="2">
    <source>
        <dbReference type="ARBA" id="ARBA00001089"/>
    </source>
</evidence>
<dbReference type="PANTHER" id="PTHR43881">
    <property type="entry name" value="GAMMA-GLUTAMYLTRANSPEPTIDASE (AFU_ORTHOLOGUE AFUA_4G13580)"/>
    <property type="match status" value="1"/>
</dbReference>
<comment type="caution">
    <text evidence="8">The sequence shown here is derived from an EMBL/GenBank/DDBJ whole genome shotgun (WGS) entry which is preliminary data.</text>
</comment>
<reference evidence="8 9" key="1">
    <citation type="submission" date="2020-04" db="EMBL/GenBank/DDBJ databases">
        <authorList>
            <person name="Hitch T.C.A."/>
            <person name="Wylensek D."/>
            <person name="Clavel T."/>
        </authorList>
    </citation>
    <scope>NUCLEOTIDE SEQUENCE [LARGE SCALE GENOMIC DNA]</scope>
    <source>
        <strain evidence="8 9">PG-251-APC-1</strain>
    </source>
</reference>
<comment type="catalytic activity">
    <reaction evidence="3 6">
        <text>an N-terminal (5-L-glutamyl)-[peptide] + an alpha-amino acid = 5-L-glutamyl amino acid + an N-terminal L-alpha-aminoacyl-[peptide]</text>
        <dbReference type="Rhea" id="RHEA:23904"/>
        <dbReference type="Rhea" id="RHEA-COMP:9780"/>
        <dbReference type="Rhea" id="RHEA-COMP:9795"/>
        <dbReference type="ChEBI" id="CHEBI:77644"/>
        <dbReference type="ChEBI" id="CHEBI:78597"/>
        <dbReference type="ChEBI" id="CHEBI:78599"/>
        <dbReference type="ChEBI" id="CHEBI:78608"/>
        <dbReference type="EC" id="2.3.2.2"/>
    </reaction>
</comment>
<dbReference type="PANTHER" id="PTHR43881:SF5">
    <property type="entry name" value="GAMMA-GLUTAMYLTRANSPEPTIDASE"/>
    <property type="match status" value="1"/>
</dbReference>
<evidence type="ECO:0000256" key="7">
    <source>
        <dbReference type="SAM" id="MobiDB-lite"/>
    </source>
</evidence>
<dbReference type="InterPro" id="IPR029055">
    <property type="entry name" value="Ntn_hydrolases_N"/>
</dbReference>
<dbReference type="InterPro" id="IPR052896">
    <property type="entry name" value="GGT-like_enzyme"/>
</dbReference>
<comment type="subunit">
    <text evidence="6">This enzyme consists of two polypeptide chains, which are synthesized in precursor form from a single polypeptide.</text>
</comment>
<dbReference type="GO" id="GO:0036374">
    <property type="term" value="F:glutathione hydrolase activity"/>
    <property type="evidence" value="ECO:0007669"/>
    <property type="project" value="UniProtKB-UniRule"/>
</dbReference>
<dbReference type="Pfam" id="PF01019">
    <property type="entry name" value="G_glu_transpept"/>
    <property type="match status" value="1"/>
</dbReference>
<evidence type="ECO:0000313" key="9">
    <source>
        <dbReference type="Proteomes" id="UP000522333"/>
    </source>
</evidence>
<dbReference type="Gene3D" id="1.10.246.130">
    <property type="match status" value="1"/>
</dbReference>
<comment type="pathway">
    <text evidence="6">Sulfur metabolism; glutathione metabolism.</text>
</comment>
<evidence type="ECO:0000256" key="5">
    <source>
        <dbReference type="PIRSR" id="PIRSR600101-2"/>
    </source>
</evidence>
<evidence type="ECO:0000313" key="8">
    <source>
        <dbReference type="EMBL" id="NME51312.1"/>
    </source>
</evidence>
<dbReference type="Proteomes" id="UP000522333">
    <property type="component" value="Unassembled WGS sequence"/>
</dbReference>
<keyword evidence="6" id="KW-0317">Glutathione biosynthesis</keyword>
<dbReference type="EMBL" id="JABAFY010000004">
    <property type="protein sequence ID" value="NME51312.1"/>
    <property type="molecule type" value="Genomic_DNA"/>
</dbReference>
<dbReference type="Gene3D" id="3.60.20.40">
    <property type="match status" value="1"/>
</dbReference>
<dbReference type="PRINTS" id="PR01210">
    <property type="entry name" value="GGTRANSPTASE"/>
</dbReference>
<keyword evidence="6" id="KW-0378">Hydrolase</keyword>
<dbReference type="InterPro" id="IPR043138">
    <property type="entry name" value="GGT_lsub"/>
</dbReference>
<comment type="PTM">
    <text evidence="6">Cleaved by autocatalysis into a large and a small subunit.</text>
</comment>
<feature type="binding site" evidence="5">
    <location>
        <position position="428"/>
    </location>
    <ligand>
        <name>L-glutamate</name>
        <dbReference type="ChEBI" id="CHEBI:29985"/>
    </ligand>
</feature>
<comment type="catalytic activity">
    <reaction evidence="1 6">
        <text>an S-substituted glutathione + H2O = an S-substituted L-cysteinylglycine + L-glutamate</text>
        <dbReference type="Rhea" id="RHEA:59468"/>
        <dbReference type="ChEBI" id="CHEBI:15377"/>
        <dbReference type="ChEBI" id="CHEBI:29985"/>
        <dbReference type="ChEBI" id="CHEBI:90779"/>
        <dbReference type="ChEBI" id="CHEBI:143103"/>
        <dbReference type="EC" id="3.4.19.13"/>
    </reaction>
</comment>
<dbReference type="EC" id="3.4.19.13" evidence="6"/>